<feature type="signal peptide" evidence="1">
    <location>
        <begin position="1"/>
        <end position="25"/>
    </location>
</feature>
<name>A0A9D1LK37_9CLOT</name>
<dbReference type="AlphaFoldDB" id="A0A9D1LK37"/>
<protein>
    <submittedName>
        <fullName evidence="2">Uncharacterized protein</fullName>
    </submittedName>
</protein>
<accession>A0A9D1LK37</accession>
<dbReference type="EMBL" id="DVMR01000003">
    <property type="protein sequence ID" value="HIU42699.1"/>
    <property type="molecule type" value="Genomic_DNA"/>
</dbReference>
<evidence type="ECO:0000313" key="3">
    <source>
        <dbReference type="Proteomes" id="UP000824073"/>
    </source>
</evidence>
<reference evidence="2" key="2">
    <citation type="journal article" date="2021" name="PeerJ">
        <title>Extensive microbial diversity within the chicken gut microbiome revealed by metagenomics and culture.</title>
        <authorList>
            <person name="Gilroy R."/>
            <person name="Ravi A."/>
            <person name="Getino M."/>
            <person name="Pursley I."/>
            <person name="Horton D.L."/>
            <person name="Alikhan N.F."/>
            <person name="Baker D."/>
            <person name="Gharbi K."/>
            <person name="Hall N."/>
            <person name="Watson M."/>
            <person name="Adriaenssens E.M."/>
            <person name="Foster-Nyarko E."/>
            <person name="Jarju S."/>
            <person name="Secka A."/>
            <person name="Antonio M."/>
            <person name="Oren A."/>
            <person name="Chaudhuri R.R."/>
            <person name="La Ragione R."/>
            <person name="Hildebrand F."/>
            <person name="Pallen M.J."/>
        </authorList>
    </citation>
    <scope>NUCLEOTIDE SEQUENCE</scope>
    <source>
        <strain evidence="2">CHK191-8634</strain>
    </source>
</reference>
<proteinExistence type="predicted"/>
<feature type="chain" id="PRO_5038985617" evidence="1">
    <location>
        <begin position="26"/>
        <end position="200"/>
    </location>
</feature>
<organism evidence="2 3">
    <name type="scientific">Candidatus Ventrousia excrementavium</name>
    <dbReference type="NCBI Taxonomy" id="2840961"/>
    <lineage>
        <taxon>Bacteria</taxon>
        <taxon>Bacillati</taxon>
        <taxon>Bacillota</taxon>
        <taxon>Clostridia</taxon>
        <taxon>Eubacteriales</taxon>
        <taxon>Clostridiaceae</taxon>
        <taxon>Clostridiaceae incertae sedis</taxon>
        <taxon>Candidatus Ventrousia</taxon>
    </lineage>
</organism>
<dbReference type="Proteomes" id="UP000824073">
    <property type="component" value="Unassembled WGS sequence"/>
</dbReference>
<comment type="caution">
    <text evidence="2">The sequence shown here is derived from an EMBL/GenBank/DDBJ whole genome shotgun (WGS) entry which is preliminary data.</text>
</comment>
<dbReference type="PROSITE" id="PS51257">
    <property type="entry name" value="PROKAR_LIPOPROTEIN"/>
    <property type="match status" value="1"/>
</dbReference>
<sequence length="200" mass="21417">MKRGWVLTLLLAGCLLLGGCGEAEFDIETVRETYTQALTMTAEADITTHSGVLADYTVSFTRKDGVSTVTLLAPESLAGISARTYEGRAEIEYEDVAVETLLPSVSGFVPVDALSGVIDDLCGSVPADYCAEELEGISCIALTFETSTEEYAGQKRVWLDSQSLAVLRAEFYLDGQMVISMSVRDFAFAGQAPDAQGQNS</sequence>
<evidence type="ECO:0000256" key="1">
    <source>
        <dbReference type="SAM" id="SignalP"/>
    </source>
</evidence>
<evidence type="ECO:0000313" key="2">
    <source>
        <dbReference type="EMBL" id="HIU42699.1"/>
    </source>
</evidence>
<reference evidence="2" key="1">
    <citation type="submission" date="2020-10" db="EMBL/GenBank/DDBJ databases">
        <authorList>
            <person name="Gilroy R."/>
        </authorList>
    </citation>
    <scope>NUCLEOTIDE SEQUENCE</scope>
    <source>
        <strain evidence="2">CHK191-8634</strain>
    </source>
</reference>
<gene>
    <name evidence="2" type="ORF">IAB67_00190</name>
</gene>
<keyword evidence="1" id="KW-0732">Signal</keyword>